<evidence type="ECO:0000313" key="2">
    <source>
        <dbReference type="Proteomes" id="UP000834106"/>
    </source>
</evidence>
<name>A0AAD2DL62_9LAMI</name>
<accession>A0AAD2DL62</accession>
<keyword evidence="2" id="KW-1185">Reference proteome</keyword>
<evidence type="ECO:0000313" key="1">
    <source>
        <dbReference type="EMBL" id="CAI9756163.1"/>
    </source>
</evidence>
<organism evidence="1 2">
    <name type="scientific">Fraxinus pennsylvanica</name>
    <dbReference type="NCBI Taxonomy" id="56036"/>
    <lineage>
        <taxon>Eukaryota</taxon>
        <taxon>Viridiplantae</taxon>
        <taxon>Streptophyta</taxon>
        <taxon>Embryophyta</taxon>
        <taxon>Tracheophyta</taxon>
        <taxon>Spermatophyta</taxon>
        <taxon>Magnoliopsida</taxon>
        <taxon>eudicotyledons</taxon>
        <taxon>Gunneridae</taxon>
        <taxon>Pentapetalae</taxon>
        <taxon>asterids</taxon>
        <taxon>lamiids</taxon>
        <taxon>Lamiales</taxon>
        <taxon>Oleaceae</taxon>
        <taxon>Oleeae</taxon>
        <taxon>Fraxinus</taxon>
    </lineage>
</organism>
<reference evidence="1" key="1">
    <citation type="submission" date="2023-05" db="EMBL/GenBank/DDBJ databases">
        <authorList>
            <person name="Huff M."/>
        </authorList>
    </citation>
    <scope>NUCLEOTIDE SEQUENCE</scope>
</reference>
<protein>
    <submittedName>
        <fullName evidence="1">Uncharacterized protein</fullName>
    </submittedName>
</protein>
<proteinExistence type="predicted"/>
<dbReference type="EMBL" id="OU503037">
    <property type="protein sequence ID" value="CAI9756163.1"/>
    <property type="molecule type" value="Genomic_DNA"/>
</dbReference>
<dbReference type="Proteomes" id="UP000834106">
    <property type="component" value="Chromosome 2"/>
</dbReference>
<dbReference type="AlphaFoldDB" id="A0AAD2DL62"/>
<sequence>MRVLLVGSNVFGTLGGSRKNQNGWKEGECYHGVAKSIQGKQNQVADPLIRKSVEAYVSALMIVESDFLDKIKQWAEKDVAYTKLLQEIKDGVVRRCWIEDGLIYAKISRLYVLSGGGLRQIVLKETHDPLWAGHPGIERMLALLSKSTALAVDFYGFHFWFPEAPHECTMDGAVGLYLKNVVKYFGIPEDIVSNRNSRFTASQKNWVVLLDTDQFYYNLHQSSATGMCLAELTMRYILKTSLEIVKEGGRSVCLAAF</sequence>
<gene>
    <name evidence="1" type="ORF">FPE_LOCUS3593</name>
</gene>